<feature type="transmembrane region" description="Helical" evidence="1">
    <location>
        <begin position="33"/>
        <end position="52"/>
    </location>
</feature>
<evidence type="ECO:0000256" key="1">
    <source>
        <dbReference type="SAM" id="Phobius"/>
    </source>
</evidence>
<name>A0ABW1IV41_9BACL</name>
<evidence type="ECO:0008006" key="4">
    <source>
        <dbReference type="Google" id="ProtNLM"/>
    </source>
</evidence>
<proteinExistence type="predicted"/>
<feature type="transmembrane region" description="Helical" evidence="1">
    <location>
        <begin position="112"/>
        <end position="130"/>
    </location>
</feature>
<dbReference type="EMBL" id="JBHSQV010000185">
    <property type="protein sequence ID" value="MFC5988824.1"/>
    <property type="molecule type" value="Genomic_DNA"/>
</dbReference>
<feature type="transmembrane region" description="Helical" evidence="1">
    <location>
        <begin position="59"/>
        <end position="80"/>
    </location>
</feature>
<keyword evidence="3" id="KW-1185">Reference proteome</keyword>
<comment type="caution">
    <text evidence="2">The sequence shown here is derived from an EMBL/GenBank/DDBJ whole genome shotgun (WGS) entry which is preliminary data.</text>
</comment>
<keyword evidence="1" id="KW-1133">Transmembrane helix</keyword>
<keyword evidence="1" id="KW-0472">Membrane</keyword>
<keyword evidence="1" id="KW-0812">Transmembrane</keyword>
<evidence type="ECO:0000313" key="3">
    <source>
        <dbReference type="Proteomes" id="UP001596250"/>
    </source>
</evidence>
<feature type="transmembrane region" description="Helical" evidence="1">
    <location>
        <begin position="136"/>
        <end position="154"/>
    </location>
</feature>
<gene>
    <name evidence="2" type="ORF">ACFPXP_20670</name>
</gene>
<feature type="transmembrane region" description="Helical" evidence="1">
    <location>
        <begin position="7"/>
        <end position="27"/>
    </location>
</feature>
<evidence type="ECO:0000313" key="2">
    <source>
        <dbReference type="EMBL" id="MFC5988824.1"/>
    </source>
</evidence>
<reference evidence="3" key="1">
    <citation type="journal article" date="2019" name="Int. J. Syst. Evol. Microbiol.">
        <title>The Global Catalogue of Microorganisms (GCM) 10K type strain sequencing project: providing services to taxonomists for standard genome sequencing and annotation.</title>
        <authorList>
            <consortium name="The Broad Institute Genomics Platform"/>
            <consortium name="The Broad Institute Genome Sequencing Center for Infectious Disease"/>
            <person name="Wu L."/>
            <person name="Ma J."/>
        </authorList>
    </citation>
    <scope>NUCLEOTIDE SEQUENCE [LARGE SCALE GENOMIC DNA]</scope>
    <source>
        <strain evidence="3">CCM 8749</strain>
    </source>
</reference>
<organism evidence="2 3">
    <name type="scientific">Marinicrinis lubricantis</name>
    <dbReference type="NCBI Taxonomy" id="2086470"/>
    <lineage>
        <taxon>Bacteria</taxon>
        <taxon>Bacillati</taxon>
        <taxon>Bacillota</taxon>
        <taxon>Bacilli</taxon>
        <taxon>Bacillales</taxon>
        <taxon>Paenibacillaceae</taxon>
    </lineage>
</organism>
<dbReference type="RefSeq" id="WP_379896333.1">
    <property type="nucleotide sequence ID" value="NZ_CBCSCT010000007.1"/>
</dbReference>
<sequence length="160" mass="17665">MKKHQYSIGILIIIAGAAILLGKLGVFQFVGSAFWPIFVLAPGVLFHLLYFGGVLPAGVLIPGAILTTNALLFFFCIIFGWDSMAYLWPIFILGVAIGLYEFYLFDRQHPKSAWIAAIILGVASIIFLIFSFLFSSAIYFLALALIIAGVVLIYRQPKAW</sequence>
<feature type="transmembrane region" description="Helical" evidence="1">
    <location>
        <begin position="86"/>
        <end position="105"/>
    </location>
</feature>
<accession>A0ABW1IV41</accession>
<dbReference type="Proteomes" id="UP001596250">
    <property type="component" value="Unassembled WGS sequence"/>
</dbReference>
<protein>
    <recommendedName>
        <fullName evidence="4">DUF5668 domain-containing protein</fullName>
    </recommendedName>
</protein>